<sequence>MKNLISKFVIVVAFMCATSVNAQNNPQFETALGTVLRSVNADNASSVLKGMDALKHVEAQYPNAWLPMYYRTLYALQYAVRFPQDSHSSLFLDAVKNDVDALQSKEGVDRSEVLVLQGLYYTALIVRNPSENCKRYCTDAIIGYKSAIGVNPSNPRAHLLLYIFFDKLSKATGRPSMNDAKELATIQQLFASEKTTGLQPVWGREVMDIYKLK</sequence>
<dbReference type="Proteomes" id="UP000029533">
    <property type="component" value="Unassembled WGS sequence"/>
</dbReference>
<gene>
    <name evidence="2" type="ORF">HMPREF2132_06245</name>
</gene>
<accession>A0AAW3FGQ3</accession>
<keyword evidence="1" id="KW-0732">Signal</keyword>
<reference evidence="2 3" key="1">
    <citation type="submission" date="2014-07" db="EMBL/GenBank/DDBJ databases">
        <authorList>
            <person name="McCorrison J."/>
            <person name="Sanka R."/>
            <person name="Torralba M."/>
            <person name="Gillis M."/>
            <person name="Haft D.H."/>
            <person name="Methe B."/>
            <person name="Sutton G."/>
            <person name="Nelson K.E."/>
        </authorList>
    </citation>
    <scope>NUCLEOTIDE SEQUENCE [LARGE SCALE GENOMIC DNA]</scope>
    <source>
        <strain evidence="2 3">DNF00424</strain>
    </source>
</reference>
<feature type="signal peptide" evidence="1">
    <location>
        <begin position="1"/>
        <end position="22"/>
    </location>
</feature>
<comment type="caution">
    <text evidence="2">The sequence shown here is derived from an EMBL/GenBank/DDBJ whole genome shotgun (WGS) entry which is preliminary data.</text>
</comment>
<dbReference type="EMBL" id="JRNJ01000055">
    <property type="protein sequence ID" value="KGF27224.1"/>
    <property type="molecule type" value="Genomic_DNA"/>
</dbReference>
<dbReference type="RefSeq" id="WP_036869929.1">
    <property type="nucleotide sequence ID" value="NZ_JRNJ01000055.1"/>
</dbReference>
<organism evidence="2 3">
    <name type="scientific">Prevotella histicola JCM 15637 = DNF00424</name>
    <dbReference type="NCBI Taxonomy" id="1236504"/>
    <lineage>
        <taxon>Bacteria</taxon>
        <taxon>Pseudomonadati</taxon>
        <taxon>Bacteroidota</taxon>
        <taxon>Bacteroidia</taxon>
        <taxon>Bacteroidales</taxon>
        <taxon>Prevotellaceae</taxon>
        <taxon>Prevotella</taxon>
    </lineage>
</organism>
<protein>
    <submittedName>
        <fullName evidence="2">Uncharacterized protein</fullName>
    </submittedName>
</protein>
<feature type="chain" id="PRO_5043587720" evidence="1">
    <location>
        <begin position="23"/>
        <end position="213"/>
    </location>
</feature>
<proteinExistence type="predicted"/>
<evidence type="ECO:0000256" key="1">
    <source>
        <dbReference type="SAM" id="SignalP"/>
    </source>
</evidence>
<evidence type="ECO:0000313" key="3">
    <source>
        <dbReference type="Proteomes" id="UP000029533"/>
    </source>
</evidence>
<name>A0AAW3FGQ3_9BACT</name>
<dbReference type="AlphaFoldDB" id="A0AAW3FGQ3"/>
<evidence type="ECO:0000313" key="2">
    <source>
        <dbReference type="EMBL" id="KGF27224.1"/>
    </source>
</evidence>